<dbReference type="OrthoDB" id="5990559at2759"/>
<dbReference type="KEGG" id="aten:116298612"/>
<reference evidence="3" key="1">
    <citation type="submission" date="2025-08" db="UniProtKB">
        <authorList>
            <consortium name="RefSeq"/>
        </authorList>
    </citation>
    <scope>IDENTIFICATION</scope>
    <source>
        <tissue evidence="3">Tentacle</tissue>
    </source>
</reference>
<dbReference type="Proteomes" id="UP000515163">
    <property type="component" value="Unplaced"/>
</dbReference>
<dbReference type="GeneID" id="116298612"/>
<dbReference type="InParanoid" id="A0A6P8I368"/>
<accession>A0A6P8I368</accession>
<proteinExistence type="predicted"/>
<dbReference type="RefSeq" id="XP_031562989.1">
    <property type="nucleotide sequence ID" value="XM_031707129.1"/>
</dbReference>
<organism evidence="2 3">
    <name type="scientific">Actinia tenebrosa</name>
    <name type="common">Australian red waratah sea anemone</name>
    <dbReference type="NCBI Taxonomy" id="6105"/>
    <lineage>
        <taxon>Eukaryota</taxon>
        <taxon>Metazoa</taxon>
        <taxon>Cnidaria</taxon>
        <taxon>Anthozoa</taxon>
        <taxon>Hexacorallia</taxon>
        <taxon>Actiniaria</taxon>
        <taxon>Actiniidae</taxon>
        <taxon>Actinia</taxon>
    </lineage>
</organism>
<name>A0A6P8I368_ACTTE</name>
<gene>
    <name evidence="3" type="primary">LOC116298612</name>
</gene>
<evidence type="ECO:0000313" key="2">
    <source>
        <dbReference type="Proteomes" id="UP000515163"/>
    </source>
</evidence>
<evidence type="ECO:0000256" key="1">
    <source>
        <dbReference type="SAM" id="MobiDB-lite"/>
    </source>
</evidence>
<feature type="compositionally biased region" description="Basic and acidic residues" evidence="1">
    <location>
        <begin position="248"/>
        <end position="259"/>
    </location>
</feature>
<feature type="compositionally biased region" description="Basic and acidic residues" evidence="1">
    <location>
        <begin position="281"/>
        <end position="298"/>
    </location>
</feature>
<keyword evidence="2" id="KW-1185">Reference proteome</keyword>
<feature type="region of interest" description="Disordered" evidence="1">
    <location>
        <begin position="1"/>
        <end position="26"/>
    </location>
</feature>
<dbReference type="AlphaFoldDB" id="A0A6P8I368"/>
<sequence length="311" mass="35237">MGCGTSQVKKTERSNSQVTIESQQRTVAAYRRQRIARDMEQVASLRAEAEVEKALMLKRSSLGSVDDRRPSYVMRVLEDLAEVEEGQEEVEERCADPVIPNGTYHNEKLAELEHNMNKRNTALHSSVTQRHSATPENELEDDLLLNTRAQNNELVEDKQNENDTDIVLHTSVTQENSVTPKEELPGNLELTTRAQNDNENALDSAEAKDGLSKTIETKEESYLDVTTCTQNDEQNSNPISDLETIREEEREGFGSKDQRGSIFHSTTHAHENTAKTNHNLTHHEKEEGDTRKEDDMENKLVLTAENDNPRE</sequence>
<feature type="region of interest" description="Disordered" evidence="1">
    <location>
        <begin position="248"/>
        <end position="311"/>
    </location>
</feature>
<protein>
    <submittedName>
        <fullName evidence="3">Uncharacterized protein LOC116298612</fullName>
    </submittedName>
</protein>
<evidence type="ECO:0000313" key="3">
    <source>
        <dbReference type="RefSeq" id="XP_031562989.1"/>
    </source>
</evidence>